<dbReference type="AlphaFoldDB" id="A0A7Z0EL11"/>
<protein>
    <submittedName>
        <fullName evidence="6">AcrR family transcriptional regulator</fullName>
    </submittedName>
</protein>
<dbReference type="Gene3D" id="1.10.357.10">
    <property type="entry name" value="Tetracycline Repressor, domain 2"/>
    <property type="match status" value="1"/>
</dbReference>
<dbReference type="Proteomes" id="UP000572051">
    <property type="component" value="Unassembled WGS sequence"/>
</dbReference>
<dbReference type="PANTHER" id="PTHR30055:SF146">
    <property type="entry name" value="HTH-TYPE TRANSCRIPTIONAL DUAL REGULATOR CECR"/>
    <property type="match status" value="1"/>
</dbReference>
<dbReference type="GO" id="GO:0000976">
    <property type="term" value="F:transcription cis-regulatory region binding"/>
    <property type="evidence" value="ECO:0007669"/>
    <property type="project" value="TreeGrafter"/>
</dbReference>
<gene>
    <name evidence="6" type="ORF">HNR10_001909</name>
</gene>
<evidence type="ECO:0000313" key="7">
    <source>
        <dbReference type="Proteomes" id="UP000572051"/>
    </source>
</evidence>
<keyword evidence="1" id="KW-0805">Transcription regulation</keyword>
<feature type="domain" description="HTH tetR-type" evidence="5">
    <location>
        <begin position="13"/>
        <end position="73"/>
    </location>
</feature>
<keyword evidence="3" id="KW-0804">Transcription</keyword>
<dbReference type="PROSITE" id="PS01081">
    <property type="entry name" value="HTH_TETR_1"/>
    <property type="match status" value="1"/>
</dbReference>
<accession>A0A7Z0EL11</accession>
<sequence>MADGAAPVRRGHPAKRAAIVGAARRVFLREGYTRTSVDAIAADACVSKRTIYNHFRDKEELFATIVAESSSAVAEDFERIAECHLAHPDDAEAALVAFGDEWASPGVRSADHGALVRLLMAEAAHFPEVIRVWIRSGPEPVHRGLADRLRAMADRGLLRVAPGEEGDAADHYVALVQTPTTNRSFFNARPVPEEERLRVVRAGVRAFLRIYGPVDR</sequence>
<dbReference type="PROSITE" id="PS50977">
    <property type="entry name" value="HTH_TETR_2"/>
    <property type="match status" value="1"/>
</dbReference>
<evidence type="ECO:0000313" key="6">
    <source>
        <dbReference type="EMBL" id="NYJ34028.1"/>
    </source>
</evidence>
<evidence type="ECO:0000256" key="4">
    <source>
        <dbReference type="PROSITE-ProRule" id="PRU00335"/>
    </source>
</evidence>
<comment type="caution">
    <text evidence="6">The sequence shown here is derived from an EMBL/GenBank/DDBJ whole genome shotgun (WGS) entry which is preliminary data.</text>
</comment>
<evidence type="ECO:0000256" key="1">
    <source>
        <dbReference type="ARBA" id="ARBA00023015"/>
    </source>
</evidence>
<dbReference type="InterPro" id="IPR036271">
    <property type="entry name" value="Tet_transcr_reg_TetR-rel_C_sf"/>
</dbReference>
<evidence type="ECO:0000256" key="2">
    <source>
        <dbReference type="ARBA" id="ARBA00023125"/>
    </source>
</evidence>
<evidence type="ECO:0000259" key="5">
    <source>
        <dbReference type="PROSITE" id="PS50977"/>
    </source>
</evidence>
<dbReference type="Pfam" id="PF00440">
    <property type="entry name" value="TetR_N"/>
    <property type="match status" value="1"/>
</dbReference>
<name>A0A7Z0EL11_9ACTN</name>
<proteinExistence type="predicted"/>
<dbReference type="PANTHER" id="PTHR30055">
    <property type="entry name" value="HTH-TYPE TRANSCRIPTIONAL REGULATOR RUTR"/>
    <property type="match status" value="1"/>
</dbReference>
<dbReference type="RefSeq" id="WP_179822480.1">
    <property type="nucleotide sequence ID" value="NZ_JACCFS010000001.1"/>
</dbReference>
<keyword evidence="2 4" id="KW-0238">DNA-binding</keyword>
<dbReference type="GO" id="GO:0003700">
    <property type="term" value="F:DNA-binding transcription factor activity"/>
    <property type="evidence" value="ECO:0007669"/>
    <property type="project" value="TreeGrafter"/>
</dbReference>
<dbReference type="PRINTS" id="PR00455">
    <property type="entry name" value="HTHTETR"/>
</dbReference>
<dbReference type="EMBL" id="JACCFS010000001">
    <property type="protein sequence ID" value="NYJ34028.1"/>
    <property type="molecule type" value="Genomic_DNA"/>
</dbReference>
<feature type="DNA-binding region" description="H-T-H motif" evidence="4">
    <location>
        <begin position="36"/>
        <end position="55"/>
    </location>
</feature>
<organism evidence="6 7">
    <name type="scientific">Nocardiopsis aegyptia</name>
    <dbReference type="NCBI Taxonomy" id="220378"/>
    <lineage>
        <taxon>Bacteria</taxon>
        <taxon>Bacillati</taxon>
        <taxon>Actinomycetota</taxon>
        <taxon>Actinomycetes</taxon>
        <taxon>Streptosporangiales</taxon>
        <taxon>Nocardiopsidaceae</taxon>
        <taxon>Nocardiopsis</taxon>
    </lineage>
</organism>
<reference evidence="6 7" key="1">
    <citation type="submission" date="2020-07" db="EMBL/GenBank/DDBJ databases">
        <title>Sequencing the genomes of 1000 actinobacteria strains.</title>
        <authorList>
            <person name="Klenk H.-P."/>
        </authorList>
    </citation>
    <scope>NUCLEOTIDE SEQUENCE [LARGE SCALE GENOMIC DNA]</scope>
    <source>
        <strain evidence="6 7">DSM 44442</strain>
    </source>
</reference>
<dbReference type="InterPro" id="IPR001647">
    <property type="entry name" value="HTH_TetR"/>
</dbReference>
<evidence type="ECO:0000256" key="3">
    <source>
        <dbReference type="ARBA" id="ARBA00023163"/>
    </source>
</evidence>
<dbReference type="SUPFAM" id="SSF48498">
    <property type="entry name" value="Tetracyclin repressor-like, C-terminal domain"/>
    <property type="match status" value="1"/>
</dbReference>
<dbReference type="FunFam" id="1.10.10.60:FF:000141">
    <property type="entry name" value="TetR family transcriptional regulator"/>
    <property type="match status" value="1"/>
</dbReference>
<dbReference type="InterPro" id="IPR039536">
    <property type="entry name" value="TetR_C_Proteobacteria"/>
</dbReference>
<dbReference type="InterPro" id="IPR009057">
    <property type="entry name" value="Homeodomain-like_sf"/>
</dbReference>
<dbReference type="Pfam" id="PF14246">
    <property type="entry name" value="TetR_C_7"/>
    <property type="match status" value="1"/>
</dbReference>
<dbReference type="InterPro" id="IPR023772">
    <property type="entry name" value="DNA-bd_HTH_TetR-type_CS"/>
</dbReference>
<dbReference type="InterPro" id="IPR050109">
    <property type="entry name" value="HTH-type_TetR-like_transc_reg"/>
</dbReference>
<dbReference type="SUPFAM" id="SSF46689">
    <property type="entry name" value="Homeodomain-like"/>
    <property type="match status" value="1"/>
</dbReference>
<dbReference type="GO" id="GO:0045892">
    <property type="term" value="P:negative regulation of DNA-templated transcription"/>
    <property type="evidence" value="ECO:0007669"/>
    <property type="project" value="UniProtKB-ARBA"/>
</dbReference>
<keyword evidence="7" id="KW-1185">Reference proteome</keyword>